<feature type="compositionally biased region" description="Polar residues" evidence="1">
    <location>
        <begin position="910"/>
        <end position="920"/>
    </location>
</feature>
<dbReference type="EMBL" id="ML995482">
    <property type="protein sequence ID" value="KAF2143205.1"/>
    <property type="molecule type" value="Genomic_DNA"/>
</dbReference>
<dbReference type="AlphaFoldDB" id="A0A6A6BIR7"/>
<feature type="compositionally biased region" description="Basic and acidic residues" evidence="1">
    <location>
        <begin position="222"/>
        <end position="240"/>
    </location>
</feature>
<dbReference type="Proteomes" id="UP000799438">
    <property type="component" value="Unassembled WGS sequence"/>
</dbReference>
<dbReference type="InterPro" id="IPR036412">
    <property type="entry name" value="HAD-like_sf"/>
</dbReference>
<feature type="compositionally biased region" description="Low complexity" evidence="1">
    <location>
        <begin position="829"/>
        <end position="844"/>
    </location>
</feature>
<feature type="region of interest" description="Disordered" evidence="1">
    <location>
        <begin position="989"/>
        <end position="1011"/>
    </location>
</feature>
<evidence type="ECO:0000259" key="2">
    <source>
        <dbReference type="Pfam" id="PF09949"/>
    </source>
</evidence>
<proteinExistence type="predicted"/>
<dbReference type="InterPro" id="IPR019236">
    <property type="entry name" value="APP1_cat"/>
</dbReference>
<protein>
    <recommendedName>
        <fullName evidence="2">Phosphatidate phosphatase APP1 catalytic domain-containing protein</fullName>
    </recommendedName>
</protein>
<dbReference type="PROSITE" id="PS50330">
    <property type="entry name" value="UIM"/>
    <property type="match status" value="1"/>
</dbReference>
<dbReference type="PANTHER" id="PTHR28208:SF3">
    <property type="entry name" value="PHOSPHATIDATE PHOSPHATASE APP1"/>
    <property type="match status" value="1"/>
</dbReference>
<feature type="compositionally biased region" description="Polar residues" evidence="1">
    <location>
        <begin position="873"/>
        <end position="888"/>
    </location>
</feature>
<dbReference type="InterPro" id="IPR003903">
    <property type="entry name" value="UIM_dom"/>
</dbReference>
<dbReference type="InterPro" id="IPR017210">
    <property type="entry name" value="APP1"/>
</dbReference>
<dbReference type="GO" id="GO:0008195">
    <property type="term" value="F:phosphatidate phosphatase activity"/>
    <property type="evidence" value="ECO:0007669"/>
    <property type="project" value="InterPro"/>
</dbReference>
<accession>A0A6A6BIR7</accession>
<feature type="compositionally biased region" description="Low complexity" evidence="1">
    <location>
        <begin position="855"/>
        <end position="867"/>
    </location>
</feature>
<evidence type="ECO:0000313" key="4">
    <source>
        <dbReference type="Proteomes" id="UP000799438"/>
    </source>
</evidence>
<feature type="compositionally biased region" description="Pro residues" evidence="1">
    <location>
        <begin position="845"/>
        <end position="854"/>
    </location>
</feature>
<feature type="compositionally biased region" description="Gly residues" evidence="1">
    <location>
        <begin position="928"/>
        <end position="940"/>
    </location>
</feature>
<feature type="region of interest" description="Disordered" evidence="1">
    <location>
        <begin position="597"/>
        <end position="944"/>
    </location>
</feature>
<evidence type="ECO:0000313" key="3">
    <source>
        <dbReference type="EMBL" id="KAF2143205.1"/>
    </source>
</evidence>
<evidence type="ECO:0000256" key="1">
    <source>
        <dbReference type="SAM" id="MobiDB-lite"/>
    </source>
</evidence>
<dbReference type="OrthoDB" id="2117591at2759"/>
<dbReference type="Gene3D" id="6.10.140.100">
    <property type="match status" value="1"/>
</dbReference>
<feature type="compositionally biased region" description="Low complexity" evidence="1">
    <location>
        <begin position="889"/>
        <end position="900"/>
    </location>
</feature>
<feature type="compositionally biased region" description="Low complexity" evidence="1">
    <location>
        <begin position="241"/>
        <end position="258"/>
    </location>
</feature>
<dbReference type="SUPFAM" id="SSF56784">
    <property type="entry name" value="HAD-like"/>
    <property type="match status" value="1"/>
</dbReference>
<dbReference type="RefSeq" id="XP_033398917.1">
    <property type="nucleotide sequence ID" value="XM_033543064.1"/>
</dbReference>
<sequence>MISATSDRYYAASPYEDSDALRSEPREPGARRRKLAGYLKAANELRQTYQQHYARSWGGGGGQMDYPDGDDTPGAFPDAAIVRNGDEEMVLFPSYARHHVKRKPSAVPGTIQEQSGAGRDVRDTTGAGDAEFWKKEWEKHEDDSAIVDVDVRGWIYSPHRGQMTRRHRLFVGLARQLVGLPAPSSKSSGASSRDPSPARSHVQEEELIEKEAMTIMKKGENEAAKAERGGYSEDPARSSDSDSAYGSRSRPASRPASPVKDGRRGRMGNELTPADACGGSDDAPGVGIRKQSSWISPSQMNPAELQTANNHLMSRLKPFLANPLANTPISVFFYNDKISRQRTIYTDNSGHFSVRAALEFVPTHVRILASEHLSATTEVVITEPRGISLISDIDDTIKHSAISSGAREIFRNAFIRELGDLTIDGVREWYNIMFDRGVKFHYVSNSPWQLFPVIQKYFRLAGLPPGSFHLKQYSGMLQGIFEPVAERKKATLDRLARDFPERSFILVGDSGEADLEVYTDFVLDNPGRVVAVFIRDVTTSPRFFDSSMGPMAGEKGKKSRRSSRVGTRSARSSKASEDDDPELRAAILASLRDMKQSEGKYDWTPSHSPNGSMSDAAENRPALPTRRPTEPPAPEAHRMSPNLIDLSDDDDSNTVTAPPFTRAHSDPASENSILSPIEEAPLQRRNAVKRLSGAPVVPRKPMALRSPSQENLQLLGGRQSPVLGRSPSPRKRSPVTGGVGKPPPPPIRRPSTSVKAKPARSGSPLSQPPHVPELPRDVVTKYANSTGLGTGAAGNRLGVGGIGSGSSRPATATAWKETNWGEPTIRPVTSSASTTTISSSALPKKTPPPPPPPRRTGTSGSVGSSSGKDYMSSHLSNNANSAMQNSRQPYSSSSNNNYYEEPPPGLPLTKRTTNSSQISVGSTASYSNGGGGSATGGGSGSKREELWRKRWNRAQSLLAERGVVLRAWRVGADVSDEAARLIEECLERQREERRDSEGRELLLGRGRRLEG</sequence>
<feature type="compositionally biased region" description="Gly residues" evidence="1">
    <location>
        <begin position="788"/>
        <end position="804"/>
    </location>
</feature>
<dbReference type="GO" id="GO:0030479">
    <property type="term" value="C:actin cortical patch"/>
    <property type="evidence" value="ECO:0007669"/>
    <property type="project" value="TreeGrafter"/>
</dbReference>
<dbReference type="PIRSF" id="PIRSF037464">
    <property type="entry name" value="UCP037464_APP1"/>
    <property type="match status" value="1"/>
</dbReference>
<feature type="region of interest" description="Disordered" evidence="1">
    <location>
        <begin position="222"/>
        <end position="283"/>
    </location>
</feature>
<feature type="region of interest" description="Disordered" evidence="1">
    <location>
        <begin position="1"/>
        <end position="30"/>
    </location>
</feature>
<feature type="compositionally biased region" description="Basic and acidic residues" evidence="1">
    <location>
        <begin position="19"/>
        <end position="30"/>
    </location>
</feature>
<feature type="compositionally biased region" description="Polar residues" evidence="1">
    <location>
        <begin position="564"/>
        <end position="573"/>
    </location>
</feature>
<feature type="domain" description="Phosphatidate phosphatase APP1 catalytic" evidence="2">
    <location>
        <begin position="387"/>
        <end position="536"/>
    </location>
</feature>
<feature type="region of interest" description="Disordered" evidence="1">
    <location>
        <begin position="101"/>
        <end position="125"/>
    </location>
</feature>
<feature type="region of interest" description="Disordered" evidence="1">
    <location>
        <begin position="180"/>
        <end position="208"/>
    </location>
</feature>
<gene>
    <name evidence="3" type="ORF">K452DRAFT_307376</name>
</gene>
<keyword evidence="4" id="KW-1185">Reference proteome</keyword>
<organism evidence="3 4">
    <name type="scientific">Aplosporella prunicola CBS 121167</name>
    <dbReference type="NCBI Taxonomy" id="1176127"/>
    <lineage>
        <taxon>Eukaryota</taxon>
        <taxon>Fungi</taxon>
        <taxon>Dikarya</taxon>
        <taxon>Ascomycota</taxon>
        <taxon>Pezizomycotina</taxon>
        <taxon>Dothideomycetes</taxon>
        <taxon>Dothideomycetes incertae sedis</taxon>
        <taxon>Botryosphaeriales</taxon>
        <taxon>Aplosporellaceae</taxon>
        <taxon>Aplosporella</taxon>
    </lineage>
</organism>
<dbReference type="InterPro" id="IPR052935">
    <property type="entry name" value="Mg2+_PAP"/>
</dbReference>
<dbReference type="GeneID" id="54300561"/>
<reference evidence="3" key="1">
    <citation type="journal article" date="2020" name="Stud. Mycol.">
        <title>101 Dothideomycetes genomes: a test case for predicting lifestyles and emergence of pathogens.</title>
        <authorList>
            <person name="Haridas S."/>
            <person name="Albert R."/>
            <person name="Binder M."/>
            <person name="Bloem J."/>
            <person name="Labutti K."/>
            <person name="Salamov A."/>
            <person name="Andreopoulos B."/>
            <person name="Baker S."/>
            <person name="Barry K."/>
            <person name="Bills G."/>
            <person name="Bluhm B."/>
            <person name="Cannon C."/>
            <person name="Castanera R."/>
            <person name="Culley D."/>
            <person name="Daum C."/>
            <person name="Ezra D."/>
            <person name="Gonzalez J."/>
            <person name="Henrissat B."/>
            <person name="Kuo A."/>
            <person name="Liang C."/>
            <person name="Lipzen A."/>
            <person name="Lutzoni F."/>
            <person name="Magnuson J."/>
            <person name="Mondo S."/>
            <person name="Nolan M."/>
            <person name="Ohm R."/>
            <person name="Pangilinan J."/>
            <person name="Park H.-J."/>
            <person name="Ramirez L."/>
            <person name="Alfaro M."/>
            <person name="Sun H."/>
            <person name="Tritt A."/>
            <person name="Yoshinaga Y."/>
            <person name="Zwiers L.-H."/>
            <person name="Turgeon B."/>
            <person name="Goodwin S."/>
            <person name="Spatafora J."/>
            <person name="Crous P."/>
            <person name="Grigoriev I."/>
        </authorList>
    </citation>
    <scope>NUCLEOTIDE SEQUENCE</scope>
    <source>
        <strain evidence="3">CBS 121167</strain>
    </source>
</reference>
<name>A0A6A6BIR7_9PEZI</name>
<feature type="compositionally biased region" description="Low complexity" evidence="1">
    <location>
        <begin position="181"/>
        <end position="200"/>
    </location>
</feature>
<dbReference type="Pfam" id="PF09949">
    <property type="entry name" value="APP1_cat"/>
    <property type="match status" value="1"/>
</dbReference>
<feature type="region of interest" description="Disordered" evidence="1">
    <location>
        <begin position="544"/>
        <end position="582"/>
    </location>
</feature>
<dbReference type="PANTHER" id="PTHR28208">
    <property type="entry name" value="PHOSPHATIDATE PHOSPHATASE APP1"/>
    <property type="match status" value="1"/>
</dbReference>